<dbReference type="EMBL" id="JAPDGR010003005">
    <property type="protein sequence ID" value="KAJ2973170.1"/>
    <property type="molecule type" value="Genomic_DNA"/>
</dbReference>
<sequence length="210" mass="23013">MQYRTYIIAVISASAVVGATTHADQRLSERPELPEGFQVKPMTWTGLVERGGVEISLDGTIEEVTQHIRAVKKDFTWASLRRDLGVTDTPLRELDTKTNLICDVGGENSLGPLTPNVEASRDKIADMTGACVVEAGPRVCSMITCTYNAAVWLCNDNATPITPACDSLASYVSDIIEACGQDYYHGHRLCRGQEFNSDNFNVIVGWKDHC</sequence>
<comment type="caution">
    <text evidence="1">The sequence shown here is derived from an EMBL/GenBank/DDBJ whole genome shotgun (WGS) entry which is preliminary data.</text>
</comment>
<keyword evidence="2" id="KW-1185">Reference proteome</keyword>
<evidence type="ECO:0000313" key="2">
    <source>
        <dbReference type="Proteomes" id="UP001143856"/>
    </source>
</evidence>
<gene>
    <name evidence="1" type="ORF">NUW58_g9005</name>
</gene>
<dbReference type="Proteomes" id="UP001143856">
    <property type="component" value="Unassembled WGS sequence"/>
</dbReference>
<name>A0ACC1N1M2_9PEZI</name>
<reference evidence="1" key="1">
    <citation type="submission" date="2022-10" db="EMBL/GenBank/DDBJ databases">
        <title>Genome Sequence of Xylaria curta.</title>
        <authorList>
            <person name="Buettner E."/>
        </authorList>
    </citation>
    <scope>NUCLEOTIDE SEQUENCE</scope>
    <source>
        <strain evidence="1">Babe10</strain>
    </source>
</reference>
<organism evidence="1 2">
    <name type="scientific">Xylaria curta</name>
    <dbReference type="NCBI Taxonomy" id="42375"/>
    <lineage>
        <taxon>Eukaryota</taxon>
        <taxon>Fungi</taxon>
        <taxon>Dikarya</taxon>
        <taxon>Ascomycota</taxon>
        <taxon>Pezizomycotina</taxon>
        <taxon>Sordariomycetes</taxon>
        <taxon>Xylariomycetidae</taxon>
        <taxon>Xylariales</taxon>
        <taxon>Xylariaceae</taxon>
        <taxon>Xylaria</taxon>
    </lineage>
</organism>
<evidence type="ECO:0000313" key="1">
    <source>
        <dbReference type="EMBL" id="KAJ2973170.1"/>
    </source>
</evidence>
<proteinExistence type="predicted"/>
<accession>A0ACC1N1M2</accession>
<protein>
    <submittedName>
        <fullName evidence="1">Uncharacterized protein</fullName>
    </submittedName>
</protein>